<gene>
    <name evidence="1" type="ORF">C5F50_01265</name>
</gene>
<dbReference type="InterPro" id="IPR052721">
    <property type="entry name" value="ET_Amicyanin"/>
</dbReference>
<reference evidence="1 2" key="1">
    <citation type="submission" date="2018-02" db="EMBL/GenBank/DDBJ databases">
        <title>Complete genome of Nitrosopumilus ureaphilus PS0.</title>
        <authorList>
            <person name="Qin W."/>
            <person name="Zheng Y."/>
            <person name="Stahl D.A."/>
        </authorList>
    </citation>
    <scope>NUCLEOTIDE SEQUENCE [LARGE SCALE GENOMIC DNA]</scope>
    <source>
        <strain evidence="1 2">PS0</strain>
    </source>
</reference>
<proteinExistence type="predicted"/>
<evidence type="ECO:0000313" key="2">
    <source>
        <dbReference type="Proteomes" id="UP000509478"/>
    </source>
</evidence>
<protein>
    <submittedName>
        <fullName evidence="1">Protease inhibitor Kazal-type</fullName>
    </submittedName>
</protein>
<keyword evidence="2" id="KW-1185">Reference proteome</keyword>
<organism evidence="1 2">
    <name type="scientific">Nitrosopumilus ureiphilus</name>
    <dbReference type="NCBI Taxonomy" id="1470067"/>
    <lineage>
        <taxon>Archaea</taxon>
        <taxon>Nitrososphaerota</taxon>
        <taxon>Nitrososphaeria</taxon>
        <taxon>Nitrosopumilales</taxon>
        <taxon>Nitrosopumilaceae</taxon>
        <taxon>Nitrosopumilus</taxon>
    </lineage>
</organism>
<dbReference type="GeneID" id="56066648"/>
<sequence>MIIESLFFLATSIKETTEKLKELSESGREIVEKASEKTKQESLWPFQLGQTAKELSSSKLSARLASIPSGTSVPGCEKDGICYDPPSLIIFTGGELIWKNDDSAAHTVTSGNIVDGPDGLFDSGLIMSNETFSHKFNEVGEYAYFCMIHPWANASVTIK</sequence>
<accession>A0A7D5R5G5</accession>
<evidence type="ECO:0000313" key="1">
    <source>
        <dbReference type="EMBL" id="QLH05858.1"/>
    </source>
</evidence>
<dbReference type="Proteomes" id="UP000509478">
    <property type="component" value="Chromosome"/>
</dbReference>
<dbReference type="OrthoDB" id="12245at2157"/>
<dbReference type="AlphaFoldDB" id="A0A7D5R5G5"/>
<dbReference type="PANTHER" id="PTHR36507:SF1">
    <property type="entry name" value="BLL1555 PROTEIN"/>
    <property type="match status" value="1"/>
</dbReference>
<dbReference type="SUPFAM" id="SSF49503">
    <property type="entry name" value="Cupredoxins"/>
    <property type="match status" value="1"/>
</dbReference>
<dbReference type="Gene3D" id="2.60.40.420">
    <property type="entry name" value="Cupredoxins - blue copper proteins"/>
    <property type="match status" value="1"/>
</dbReference>
<name>A0A7D5R5G5_9ARCH</name>
<dbReference type="PANTHER" id="PTHR36507">
    <property type="entry name" value="BLL1555 PROTEIN"/>
    <property type="match status" value="1"/>
</dbReference>
<dbReference type="EMBL" id="CP026995">
    <property type="protein sequence ID" value="QLH05858.1"/>
    <property type="molecule type" value="Genomic_DNA"/>
</dbReference>
<dbReference type="RefSeq" id="WP_179371927.1">
    <property type="nucleotide sequence ID" value="NZ_CP026995.1"/>
</dbReference>
<dbReference type="InterPro" id="IPR008972">
    <property type="entry name" value="Cupredoxin"/>
</dbReference>
<dbReference type="KEGG" id="nue:C5F50_01265"/>